<evidence type="ECO:0000313" key="4">
    <source>
        <dbReference type="EMBL" id="CCO49939.1"/>
    </source>
</evidence>
<reference evidence="4 5" key="1">
    <citation type="journal article" date="2013" name="ISME J.">
        <title>Comparative genomics of pathogenic lineages of Vibrio nigripulchritudo identifies virulence-associated traits.</title>
        <authorList>
            <person name="Goudenege D."/>
            <person name="Labreuche Y."/>
            <person name="Krin E."/>
            <person name="Ansquer D."/>
            <person name="Mangenot S."/>
            <person name="Calteau A."/>
            <person name="Medigue C."/>
            <person name="Mazel D."/>
            <person name="Polz M.F."/>
            <person name="Le Roux F."/>
        </authorList>
    </citation>
    <scope>NUCLEOTIDE SEQUENCE [LARGE SCALE GENOMIC DNA]</scope>
    <source>
        <strain evidence="4 5">SOn1</strain>
    </source>
</reference>
<dbReference type="FunFam" id="3.40.50.720:FF:000363">
    <property type="entry name" value="D-isomer specific 2-hydroxyacid dehydrogenase"/>
    <property type="match status" value="1"/>
</dbReference>
<keyword evidence="1" id="KW-0560">Oxidoreductase</keyword>
<feature type="domain" description="D-isomer specific 2-hydroxyacid dehydrogenase NAD-binding" evidence="3">
    <location>
        <begin position="112"/>
        <end position="283"/>
    </location>
</feature>
<evidence type="ECO:0000259" key="3">
    <source>
        <dbReference type="Pfam" id="PF02826"/>
    </source>
</evidence>
<dbReference type="GO" id="GO:0016491">
    <property type="term" value="F:oxidoreductase activity"/>
    <property type="evidence" value="ECO:0007669"/>
    <property type="project" value="UniProtKB-KW"/>
</dbReference>
<organism evidence="4 5">
    <name type="scientific">Vibrio nigripulchritudo SOn1</name>
    <dbReference type="NCBI Taxonomy" id="1238450"/>
    <lineage>
        <taxon>Bacteria</taxon>
        <taxon>Pseudomonadati</taxon>
        <taxon>Pseudomonadota</taxon>
        <taxon>Gammaproteobacteria</taxon>
        <taxon>Vibrionales</taxon>
        <taxon>Vibrionaceae</taxon>
        <taxon>Vibrio</taxon>
    </lineage>
</organism>
<dbReference type="Gene3D" id="3.40.50.720">
    <property type="entry name" value="NAD(P)-binding Rossmann-like Domain"/>
    <property type="match status" value="2"/>
</dbReference>
<evidence type="ECO:0000313" key="5">
    <source>
        <dbReference type="Proteomes" id="UP000018211"/>
    </source>
</evidence>
<name>A0AAV2VYT2_9VIBR</name>
<gene>
    <name evidence="4" type="ORF">VIBNISOn1_950027</name>
</gene>
<dbReference type="Proteomes" id="UP000018211">
    <property type="component" value="Unassembled WGS sequence"/>
</dbReference>
<evidence type="ECO:0000256" key="1">
    <source>
        <dbReference type="ARBA" id="ARBA00023002"/>
    </source>
</evidence>
<dbReference type="CDD" id="cd05300">
    <property type="entry name" value="2-Hacid_dh_1"/>
    <property type="match status" value="1"/>
</dbReference>
<dbReference type="PANTHER" id="PTHR43333:SF1">
    <property type="entry name" value="D-ISOMER SPECIFIC 2-HYDROXYACID DEHYDROGENASE NAD-BINDING DOMAIN-CONTAINING PROTEIN"/>
    <property type="match status" value="1"/>
</dbReference>
<evidence type="ECO:0000256" key="2">
    <source>
        <dbReference type="ARBA" id="ARBA00023027"/>
    </source>
</evidence>
<accession>A0AAV2VYT2</accession>
<protein>
    <submittedName>
        <fullName evidence="4">2-HYDROXYACID DEHYDROGENASE</fullName>
    </submittedName>
</protein>
<dbReference type="PANTHER" id="PTHR43333">
    <property type="entry name" value="2-HACID_DH_C DOMAIN-CONTAINING PROTEIN"/>
    <property type="match status" value="1"/>
</dbReference>
<dbReference type="GO" id="GO:0051287">
    <property type="term" value="F:NAD binding"/>
    <property type="evidence" value="ECO:0007669"/>
    <property type="project" value="InterPro"/>
</dbReference>
<dbReference type="Pfam" id="PF02826">
    <property type="entry name" value="2-Hacid_dh_C"/>
    <property type="match status" value="1"/>
</dbReference>
<dbReference type="InterPro" id="IPR036291">
    <property type="entry name" value="NAD(P)-bd_dom_sf"/>
</dbReference>
<proteinExistence type="predicted"/>
<dbReference type="AlphaFoldDB" id="A0AAV2VYT2"/>
<dbReference type="InterPro" id="IPR006140">
    <property type="entry name" value="D-isomer_DH_NAD-bd"/>
</dbReference>
<dbReference type="EMBL" id="CAOF01000192">
    <property type="protein sequence ID" value="CCO49939.1"/>
    <property type="molecule type" value="Genomic_DNA"/>
</dbReference>
<comment type="caution">
    <text evidence="4">The sequence shown here is derived from an EMBL/GenBank/DDBJ whole genome shotgun (WGS) entry which is preliminary data.</text>
</comment>
<sequence length="318" mass="35605">MIRQREKSKPMNNFTNKVYIASKDQAEYASLINNAQLEDLVITQDKSLANIVLADPPLIVNDLPNLTKLEWLQSTFAGVDALVANGLRQDYELTNVKGIFGQQISEYVVGNTIEYFRHFSTYRQQQLKSQWQPHPYQSLADKSILVLGTGDIGCHVAKVCNALGMKTGGVNRTGIPAKASPFKYTFHIGEFKSAVKDADIIVSTLPSTPDTRGYLNAARLAHADNALLFSVGRGDVLVEDDLIPAIENGNIAHAFLDVFEQEPLPKSSPFWSHDKVSVTPHIAAVSFPHQVFEQFKENYLRWYDGFKLQNRVDFKKGY</sequence>
<keyword evidence="2" id="KW-0520">NAD</keyword>
<dbReference type="SUPFAM" id="SSF51735">
    <property type="entry name" value="NAD(P)-binding Rossmann-fold domains"/>
    <property type="match status" value="1"/>
</dbReference>